<reference evidence="11" key="1">
    <citation type="submission" date="2011-07" db="EMBL/GenBank/DDBJ databases">
        <title>The Genome Sequence of Exophiala (Wangiella) dermatitidis NIH/UT8656.</title>
        <authorList>
            <consortium name="The Broad Institute Genome Sequencing Platform"/>
            <person name="Cuomo C."/>
            <person name="Wang Z."/>
            <person name="Hunicke-Smith S."/>
            <person name="Szanislo P.J."/>
            <person name="Earl A."/>
            <person name="Young S.K."/>
            <person name="Zeng Q."/>
            <person name="Gargeya S."/>
            <person name="Fitzgerald M."/>
            <person name="Haas B."/>
            <person name="Abouelleil A."/>
            <person name="Alvarado L."/>
            <person name="Arachchi H.M."/>
            <person name="Berlin A."/>
            <person name="Brown A."/>
            <person name="Chapman S.B."/>
            <person name="Chen Z."/>
            <person name="Dunbar C."/>
            <person name="Freedman E."/>
            <person name="Gearin G."/>
            <person name="Gellesch M."/>
            <person name="Goldberg J."/>
            <person name="Griggs A."/>
            <person name="Gujja S."/>
            <person name="Heiman D."/>
            <person name="Howarth C."/>
            <person name="Larson L."/>
            <person name="Lui A."/>
            <person name="MacDonald P.J.P."/>
            <person name="Montmayeur A."/>
            <person name="Murphy C."/>
            <person name="Neiman D."/>
            <person name="Pearson M."/>
            <person name="Priest M."/>
            <person name="Roberts A."/>
            <person name="Saif S."/>
            <person name="Shea T."/>
            <person name="Shenoy N."/>
            <person name="Sisk P."/>
            <person name="Stolte C."/>
            <person name="Sykes S."/>
            <person name="Wortman J."/>
            <person name="Nusbaum C."/>
            <person name="Birren B."/>
        </authorList>
    </citation>
    <scope>NUCLEOTIDE SEQUENCE</scope>
    <source>
        <strain evidence="11">NIH/UT8656</strain>
    </source>
</reference>
<dbReference type="InterPro" id="IPR003663">
    <property type="entry name" value="Sugar/inositol_transpt"/>
</dbReference>
<keyword evidence="9" id="KW-0732">Signal</keyword>
<feature type="transmembrane region" description="Helical" evidence="8">
    <location>
        <begin position="436"/>
        <end position="459"/>
    </location>
</feature>
<dbReference type="GO" id="GO:0005351">
    <property type="term" value="F:carbohydrate:proton symporter activity"/>
    <property type="evidence" value="ECO:0007669"/>
    <property type="project" value="TreeGrafter"/>
</dbReference>
<keyword evidence="5 8" id="KW-1133">Transmembrane helix</keyword>
<dbReference type="EMBL" id="JH226132">
    <property type="protein sequence ID" value="EHY55090.1"/>
    <property type="molecule type" value="Genomic_DNA"/>
</dbReference>
<keyword evidence="3 7" id="KW-0813">Transport</keyword>
<dbReference type="SUPFAM" id="SSF103473">
    <property type="entry name" value="MFS general substrate transporter"/>
    <property type="match status" value="1"/>
</dbReference>
<dbReference type="PROSITE" id="PS50850">
    <property type="entry name" value="MFS"/>
    <property type="match status" value="1"/>
</dbReference>
<dbReference type="InParanoid" id="H6BVT6"/>
<feature type="transmembrane region" description="Helical" evidence="8">
    <location>
        <begin position="87"/>
        <end position="103"/>
    </location>
</feature>
<evidence type="ECO:0000256" key="7">
    <source>
        <dbReference type="RuleBase" id="RU003346"/>
    </source>
</evidence>
<comment type="subcellular location">
    <subcellularLocation>
        <location evidence="1">Membrane</location>
        <topology evidence="1">Multi-pass membrane protein</topology>
    </subcellularLocation>
</comment>
<evidence type="ECO:0000256" key="6">
    <source>
        <dbReference type="ARBA" id="ARBA00023136"/>
    </source>
</evidence>
<sequence length="554" mass="60054">MEHPVLRPWRYLHQRLLTLCILSSTTSPTQMARPEAALSGSQKVDTQPVTEVAMDSEKYATGEQIEALVQEEHTLTFRDVCSQYPKIVWWSFFWCMSAVAWGFEMSVNNAIIGVPAFRTYFGNTYNGEAVIPAEWVSAFGVCSYCGLFFGGFICSAISDRFGRRPGLAIGVLVATGGIFGEIFSTTRPAFLVSKLILGVGVGFYLTLGPVTCSEFAPTVLRGLSTAGINLGIGIGGLLSNAVTRGFGTRPDRWAYKAPFAIQLFFSLMLLVGVAFSPESPWFLMRVGRVDQARKTLISLYKSETEADERIADMAATIQMESQMEQPSYLSAFKGTDRIRTLISMGVFFAQQAVGVIFVLSYATYFFQLAGMKAADALNLGVGISACGVVGNVVAWFILNRIGRRLLFVGGVAGCTVILLLVGILDVVPTQDAKWAQGAMCVIYAFVYFLTLGAIAFVLLGEVSSLALRARTTAPATATQAALGIALQVAIPYMVNPDAGNLKGKVGFVFGGTSLIATILSIWYIPELKGRTYGEIDTMFINRVPPRHMGSHILN</sequence>
<dbReference type="InterPro" id="IPR005828">
    <property type="entry name" value="MFS_sugar_transport-like"/>
</dbReference>
<dbReference type="Gene3D" id="1.20.1250.20">
    <property type="entry name" value="MFS general substrate transporter like domains"/>
    <property type="match status" value="1"/>
</dbReference>
<feature type="transmembrane region" description="Helical" evidence="8">
    <location>
        <begin position="189"/>
        <end position="207"/>
    </location>
</feature>
<evidence type="ECO:0000259" key="10">
    <source>
        <dbReference type="PROSITE" id="PS50850"/>
    </source>
</evidence>
<feature type="transmembrane region" description="Helical" evidence="8">
    <location>
        <begin position="505"/>
        <end position="524"/>
    </location>
</feature>
<dbReference type="InterPro" id="IPR020846">
    <property type="entry name" value="MFS_dom"/>
</dbReference>
<evidence type="ECO:0000256" key="4">
    <source>
        <dbReference type="ARBA" id="ARBA00022692"/>
    </source>
</evidence>
<accession>H6BVT6</accession>
<dbReference type="Pfam" id="PF00083">
    <property type="entry name" value="Sugar_tr"/>
    <property type="match status" value="1"/>
</dbReference>
<keyword evidence="4 8" id="KW-0812">Transmembrane</keyword>
<evidence type="ECO:0000256" key="2">
    <source>
        <dbReference type="ARBA" id="ARBA00010992"/>
    </source>
</evidence>
<dbReference type="OrthoDB" id="6612291at2759"/>
<evidence type="ECO:0000313" key="12">
    <source>
        <dbReference type="Proteomes" id="UP000007304"/>
    </source>
</evidence>
<feature type="transmembrane region" description="Helical" evidence="8">
    <location>
        <begin position="341"/>
        <end position="364"/>
    </location>
</feature>
<feature type="transmembrane region" description="Helical" evidence="8">
    <location>
        <begin position="135"/>
        <end position="154"/>
    </location>
</feature>
<evidence type="ECO:0000256" key="8">
    <source>
        <dbReference type="SAM" id="Phobius"/>
    </source>
</evidence>
<comment type="similarity">
    <text evidence="2 7">Belongs to the major facilitator superfamily. Sugar transporter (TC 2.A.1.1) family.</text>
</comment>
<evidence type="ECO:0000256" key="9">
    <source>
        <dbReference type="SAM" id="SignalP"/>
    </source>
</evidence>
<feature type="transmembrane region" description="Helical" evidence="8">
    <location>
        <begin position="166"/>
        <end position="183"/>
    </location>
</feature>
<organism evidence="11 12">
    <name type="scientific">Exophiala dermatitidis (strain ATCC 34100 / CBS 525.76 / NIH/UT8656)</name>
    <name type="common">Black yeast</name>
    <name type="synonym">Wangiella dermatitidis</name>
    <dbReference type="NCBI Taxonomy" id="858893"/>
    <lineage>
        <taxon>Eukaryota</taxon>
        <taxon>Fungi</taxon>
        <taxon>Dikarya</taxon>
        <taxon>Ascomycota</taxon>
        <taxon>Pezizomycotina</taxon>
        <taxon>Eurotiomycetes</taxon>
        <taxon>Chaetothyriomycetidae</taxon>
        <taxon>Chaetothyriales</taxon>
        <taxon>Herpotrichiellaceae</taxon>
        <taxon>Exophiala</taxon>
    </lineage>
</organism>
<dbReference type="GO" id="GO:0016020">
    <property type="term" value="C:membrane"/>
    <property type="evidence" value="ECO:0007669"/>
    <property type="project" value="UniProtKB-SubCell"/>
</dbReference>
<dbReference type="InterPro" id="IPR036259">
    <property type="entry name" value="MFS_trans_sf"/>
</dbReference>
<evidence type="ECO:0000313" key="11">
    <source>
        <dbReference type="EMBL" id="EHY55090.1"/>
    </source>
</evidence>
<dbReference type="PANTHER" id="PTHR48022:SF51">
    <property type="entry name" value="ALPHA-GLUCOSIDE TRANSPORTER, PUTATIVE (AFU_ORTHOLOGUE AFUA_6G11920)-RELATED"/>
    <property type="match status" value="1"/>
</dbReference>
<feature type="domain" description="Major facilitator superfamily (MFS) profile" evidence="10">
    <location>
        <begin position="90"/>
        <end position="528"/>
    </location>
</feature>
<dbReference type="Proteomes" id="UP000007304">
    <property type="component" value="Unassembled WGS sequence"/>
</dbReference>
<dbReference type="PANTHER" id="PTHR48022">
    <property type="entry name" value="PLASTIDIC GLUCOSE TRANSPORTER 4"/>
    <property type="match status" value="1"/>
</dbReference>
<dbReference type="InterPro" id="IPR050360">
    <property type="entry name" value="MFS_Sugar_Transporters"/>
</dbReference>
<dbReference type="HOGENOM" id="CLU_001265_11_5_1"/>
<dbReference type="RefSeq" id="XP_009155551.1">
    <property type="nucleotide sequence ID" value="XM_009157303.1"/>
</dbReference>
<feature type="transmembrane region" description="Helical" evidence="8">
    <location>
        <begin position="219"/>
        <end position="239"/>
    </location>
</feature>
<feature type="signal peptide" evidence="9">
    <location>
        <begin position="1"/>
        <end position="31"/>
    </location>
</feature>
<evidence type="ECO:0000256" key="1">
    <source>
        <dbReference type="ARBA" id="ARBA00004141"/>
    </source>
</evidence>
<protein>
    <submittedName>
        <fullName evidence="11">MFS transporter, SP family, general alpha glucoside:H+ symporter</fullName>
    </submittedName>
</protein>
<name>H6BVT6_EXODN</name>
<keyword evidence="6 8" id="KW-0472">Membrane</keyword>
<keyword evidence="12" id="KW-1185">Reference proteome</keyword>
<dbReference type="eggNOG" id="KOG0254">
    <property type="taxonomic scope" value="Eukaryota"/>
</dbReference>
<dbReference type="AlphaFoldDB" id="H6BVT6"/>
<feature type="transmembrane region" description="Helical" evidence="8">
    <location>
        <begin position="471"/>
        <end position="493"/>
    </location>
</feature>
<feature type="chain" id="PRO_5003602936" evidence="9">
    <location>
        <begin position="32"/>
        <end position="554"/>
    </location>
</feature>
<gene>
    <name evidence="11" type="ORF">HMPREF1120_03244</name>
</gene>
<evidence type="ECO:0000256" key="3">
    <source>
        <dbReference type="ARBA" id="ARBA00022448"/>
    </source>
</evidence>
<dbReference type="VEuPathDB" id="FungiDB:HMPREF1120_03244"/>
<dbReference type="NCBIfam" id="TIGR00879">
    <property type="entry name" value="SP"/>
    <property type="match status" value="1"/>
</dbReference>
<evidence type="ECO:0000256" key="5">
    <source>
        <dbReference type="ARBA" id="ARBA00022989"/>
    </source>
</evidence>
<dbReference type="FunFam" id="1.20.1250.20:FF:000078">
    <property type="entry name" value="MFS maltose transporter, putative"/>
    <property type="match status" value="1"/>
</dbReference>
<dbReference type="GeneID" id="20307883"/>
<proteinExistence type="inferred from homology"/>
<feature type="transmembrane region" description="Helical" evidence="8">
    <location>
        <begin position="405"/>
        <end position="424"/>
    </location>
</feature>
<feature type="transmembrane region" description="Helical" evidence="8">
    <location>
        <begin position="376"/>
        <end position="398"/>
    </location>
</feature>
<dbReference type="OMA" id="TVEHMAV"/>
<feature type="transmembrane region" description="Helical" evidence="8">
    <location>
        <begin position="259"/>
        <end position="276"/>
    </location>
</feature>